<reference evidence="3" key="1">
    <citation type="submission" date="2024-02" db="UniProtKB">
        <authorList>
            <consortium name="WormBaseParasite"/>
        </authorList>
    </citation>
    <scope>IDENTIFICATION</scope>
</reference>
<feature type="compositionally biased region" description="Basic residues" evidence="1">
    <location>
        <begin position="216"/>
        <end position="226"/>
    </location>
</feature>
<dbReference type="GO" id="GO:0000175">
    <property type="term" value="F:3'-5'-RNA exonuclease activity"/>
    <property type="evidence" value="ECO:0007669"/>
    <property type="project" value="TreeGrafter"/>
</dbReference>
<feature type="region of interest" description="Disordered" evidence="1">
    <location>
        <begin position="133"/>
        <end position="269"/>
    </location>
</feature>
<protein>
    <submittedName>
        <fullName evidence="3">Endonuclease/exonuclease/phosphatase domain-containing protein</fullName>
    </submittedName>
</protein>
<accession>A0AAF5DIN5</accession>
<dbReference type="InterPro" id="IPR050410">
    <property type="entry name" value="CCR4/nocturin_mRNA_transcr"/>
</dbReference>
<dbReference type="AlphaFoldDB" id="A0AAF5DIN5"/>
<dbReference type="WBParaSite" id="TCONS_00013554.p1">
    <property type="protein sequence ID" value="TCONS_00013554.p1"/>
    <property type="gene ID" value="XLOC_008309"/>
</dbReference>
<dbReference type="InterPro" id="IPR036691">
    <property type="entry name" value="Endo/exonu/phosph_ase_sf"/>
</dbReference>
<evidence type="ECO:0000256" key="1">
    <source>
        <dbReference type="SAM" id="MobiDB-lite"/>
    </source>
</evidence>
<feature type="compositionally biased region" description="Basic and acidic residues" evidence="1">
    <location>
        <begin position="227"/>
        <end position="248"/>
    </location>
</feature>
<dbReference type="PANTHER" id="PTHR12121">
    <property type="entry name" value="CARBON CATABOLITE REPRESSOR PROTEIN 4"/>
    <property type="match status" value="1"/>
</dbReference>
<evidence type="ECO:0000313" key="3">
    <source>
        <dbReference type="WBParaSite" id="TCONS_00013554.p1"/>
    </source>
</evidence>
<dbReference type="PANTHER" id="PTHR12121:SF34">
    <property type="entry name" value="PROTEIN ANGEL"/>
    <property type="match status" value="1"/>
</dbReference>
<keyword evidence="2" id="KW-1185">Reference proteome</keyword>
<dbReference type="Proteomes" id="UP000035681">
    <property type="component" value="Unplaced"/>
</dbReference>
<feature type="compositionally biased region" description="Basic and acidic residues" evidence="1">
    <location>
        <begin position="165"/>
        <end position="188"/>
    </location>
</feature>
<sequence>MCFFISNAVLNAHLAQDSNAVIRTSMALLAEGEAFIKIISYQAFACCIRTETLVIVQNIHVDRFEKNSDATNIRGLREGGFLPKARLNPGLEHLLSTSLMVTRVFVSVFFTVVISCRRGPKFDLAALKFMEKNSSEGENRPDGRKSSSAEGRNYHRRRSFRSSPSHHESENRLRIGEKGNRSREEDRTGRKRRSDTSYPKSPVRKRSYNKCENYNKRRSSHSRPSRYKSDRCSGRIGGRNRDYEEDRSGRRRHFHTDSSESPVGKRFKRDGNYDYYKERTLPSYLLRQRSDESRNYEEEDARNDRYDQYENKGCRRIDYNSDDSGGSFIRRRERVPDRSLWRSSGVLFRDGKRSLPILPAERIDPLRTPTPEGSNYRRWKAVNIDPKVPAFSMVKLDRNWVSESGNQTTMYTLDDLDKDLENPPDSAPPNFVSGYEYEKTRSYKAMRKLAISLMKSGEEGASRMKGDLLPLVFTEDQLISSPERDGEISEQERTFSPIRKKDVPHFLYSKRLSLEVSEPKKKINGIGRHYIYESGPVTYPVSYEDTLKYRNTESSSPTNDSTSNVAYDPITKSILSKGIVFRSFEQVNDPINDPDSCIFSFKSYNILSQKAAMSHLEMYTHLTIPKDDGTVSIKKSLLQSDRYGKLLDELITYQTDIMCLQGCDESFYFNTLYSRMEKFGFKGEFLLKRSSNSTDGCAVFYSNKFKLIHKKDICFSDFISSSDVTPHVAQILEFEVNSKDTQTTSGKTHLFVANADIIYEPKRCDLKLFQLSCLLANLQDMIGKCSNPYGYIMCGNFNMQPHSEIYNLILHNKCSSYIDRTTFSGQIPEDPNDDENFRNYSESKLGRESLFDHTSTLVSKERGRYFGDFTHRLLFASAYQHYRCTEETFEPEICRYNTCAASNPDYIFYGVNKRELYMNSIAIDETAKLSLLKRLSLPTVCEIAQNLGPMPNSLTGSDHLPLVAHFQLR</sequence>
<proteinExistence type="predicted"/>
<evidence type="ECO:0000313" key="2">
    <source>
        <dbReference type="Proteomes" id="UP000035681"/>
    </source>
</evidence>
<feature type="compositionally biased region" description="Basic and acidic residues" evidence="1">
    <location>
        <begin position="133"/>
        <end position="147"/>
    </location>
</feature>
<dbReference type="Gene3D" id="3.60.10.10">
    <property type="entry name" value="Endonuclease/exonuclease/phosphatase"/>
    <property type="match status" value="1"/>
</dbReference>
<organism evidence="2 3">
    <name type="scientific">Strongyloides stercoralis</name>
    <name type="common">Threadworm</name>
    <dbReference type="NCBI Taxonomy" id="6248"/>
    <lineage>
        <taxon>Eukaryota</taxon>
        <taxon>Metazoa</taxon>
        <taxon>Ecdysozoa</taxon>
        <taxon>Nematoda</taxon>
        <taxon>Chromadorea</taxon>
        <taxon>Rhabditida</taxon>
        <taxon>Tylenchina</taxon>
        <taxon>Panagrolaimomorpha</taxon>
        <taxon>Strongyloidoidea</taxon>
        <taxon>Strongyloididae</taxon>
        <taxon>Strongyloides</taxon>
    </lineage>
</organism>
<name>A0AAF5DIN5_STRER</name>
<dbReference type="SUPFAM" id="SSF56219">
    <property type="entry name" value="DNase I-like"/>
    <property type="match status" value="1"/>
</dbReference>